<dbReference type="PANTHER" id="PTHR37533">
    <property type="entry name" value="FLAGELLAR HOOK-LENGTH CONTROL PROTEIN"/>
    <property type="match status" value="1"/>
</dbReference>
<dbReference type="InterPro" id="IPR038610">
    <property type="entry name" value="FliK-like_C_sf"/>
</dbReference>
<feature type="compositionally biased region" description="Polar residues" evidence="2">
    <location>
        <begin position="1"/>
        <end position="15"/>
    </location>
</feature>
<evidence type="ECO:0000256" key="1">
    <source>
        <dbReference type="SAM" id="Coils"/>
    </source>
</evidence>
<proteinExistence type="predicted"/>
<organism evidence="4 5">
    <name type="scientific">Rheinheimera pacifica</name>
    <dbReference type="NCBI Taxonomy" id="173990"/>
    <lineage>
        <taxon>Bacteria</taxon>
        <taxon>Pseudomonadati</taxon>
        <taxon>Pseudomonadota</taxon>
        <taxon>Gammaproteobacteria</taxon>
        <taxon>Chromatiales</taxon>
        <taxon>Chromatiaceae</taxon>
        <taxon>Rheinheimera</taxon>
    </lineage>
</organism>
<dbReference type="InterPro" id="IPR021136">
    <property type="entry name" value="Flagellar_hook_control-like_C"/>
</dbReference>
<dbReference type="PANTHER" id="PTHR37533:SF2">
    <property type="entry name" value="FLAGELLAR HOOK-LENGTH CONTROL PROTEIN"/>
    <property type="match status" value="1"/>
</dbReference>
<evidence type="ECO:0000313" key="5">
    <source>
        <dbReference type="Proteomes" id="UP000199371"/>
    </source>
</evidence>
<name>A0A1H6J7Q9_9GAMM</name>
<dbReference type="RefSeq" id="WP_092788967.1">
    <property type="nucleotide sequence ID" value="NZ_FNXF01000001.1"/>
</dbReference>
<keyword evidence="5" id="KW-1185">Reference proteome</keyword>
<dbReference type="AlphaFoldDB" id="A0A1H6J7Q9"/>
<feature type="coiled-coil region" evidence="1">
    <location>
        <begin position="318"/>
        <end position="345"/>
    </location>
</feature>
<dbReference type="Pfam" id="PF02120">
    <property type="entry name" value="Flg_hook"/>
    <property type="match status" value="1"/>
</dbReference>
<gene>
    <name evidence="4" type="ORF">SAMN05660691_00049</name>
</gene>
<evidence type="ECO:0000256" key="2">
    <source>
        <dbReference type="SAM" id="MobiDB-lite"/>
    </source>
</evidence>
<evidence type="ECO:0000259" key="3">
    <source>
        <dbReference type="Pfam" id="PF02120"/>
    </source>
</evidence>
<reference evidence="5" key="1">
    <citation type="submission" date="2016-10" db="EMBL/GenBank/DDBJ databases">
        <authorList>
            <person name="Varghese N."/>
            <person name="Submissions S."/>
        </authorList>
    </citation>
    <scope>NUCLEOTIDE SEQUENCE [LARGE SCALE GENOMIC DNA]</scope>
    <source>
        <strain evidence="5">DSM 17616</strain>
    </source>
</reference>
<dbReference type="EMBL" id="FNXF01000001">
    <property type="protein sequence ID" value="SEH54982.1"/>
    <property type="molecule type" value="Genomic_DNA"/>
</dbReference>
<feature type="domain" description="Flagellar hook-length control protein-like C-terminal" evidence="3">
    <location>
        <begin position="278"/>
        <end position="360"/>
    </location>
</feature>
<evidence type="ECO:0000313" key="4">
    <source>
        <dbReference type="EMBL" id="SEH54982.1"/>
    </source>
</evidence>
<dbReference type="InterPro" id="IPR052563">
    <property type="entry name" value="FliK"/>
</dbReference>
<sequence>MSQLQVGQPGANASGTAAGVLPNHSLGESAEQGADSSVFMLNQPDTAPSLNGYTELMAQLPQAGSTDTTGTNTADRPLVPVEMQIDASILSQIIAAAVATTSPAADISAPTDTLQANVAETDANIIADTPVLTEDTADIVLNPSLLSALNFLPLPVLNSLRTEAMQQTVVGLAGFTDTDYKAAVLNSSSAYSNIKSASLPGADTALPITPMSLQHFIRQATELVRPHNSDAAAVSGIAAAQPPASTASAEPAFQWKADQLGLQSSQWGQKLVYLLSDKINLQLGQQIQRAQIRLDPPQLGLIELSVSVDGDRTTVQLYASNNQMREAMQQNLDQLRQQLAQRLGSEQLLDIDVRQQSQQQSGQQDAAPEQIAAHFADDVTELSSSTSAQLTTGWLNRLV</sequence>
<accession>A0A1H6J7Q9</accession>
<dbReference type="CDD" id="cd17470">
    <property type="entry name" value="T3SS_Flik_C"/>
    <property type="match status" value="1"/>
</dbReference>
<dbReference type="Gene3D" id="3.30.750.140">
    <property type="match status" value="1"/>
</dbReference>
<dbReference type="OrthoDB" id="1792985at2"/>
<dbReference type="STRING" id="173990.SAMN05660691_00049"/>
<keyword evidence="1" id="KW-0175">Coiled coil</keyword>
<dbReference type="Proteomes" id="UP000199371">
    <property type="component" value="Unassembled WGS sequence"/>
</dbReference>
<protein>
    <submittedName>
        <fullName evidence="4">Hook-length control protein FliK</fullName>
    </submittedName>
</protein>
<feature type="region of interest" description="Disordered" evidence="2">
    <location>
        <begin position="1"/>
        <end position="34"/>
    </location>
</feature>